<feature type="signal peptide" evidence="2">
    <location>
        <begin position="1"/>
        <end position="22"/>
    </location>
</feature>
<evidence type="ECO:0000256" key="1">
    <source>
        <dbReference type="SAM" id="MobiDB-lite"/>
    </source>
</evidence>
<dbReference type="InterPro" id="IPR016047">
    <property type="entry name" value="M23ase_b-sheet_dom"/>
</dbReference>
<keyword evidence="2" id="KW-0732">Signal</keyword>
<feature type="region of interest" description="Disordered" evidence="1">
    <location>
        <begin position="53"/>
        <end position="72"/>
    </location>
</feature>
<sequence>MYRAVKTPARRRLSLVSAAALAGLSLTLVTGSVAYAVPLTPYEMPFPCGQKWTGSTRGSHTPSMKAIDWNRPGDEGDTVVAAAAGMVTTADSTSTRSYGHHVVIDHGNGESTVYGHMDAVTVTAGQRVDQGTAIGTVGNTGNSHGAHLHFEERLGGTDVATSFNGVPYFFGDLTSFNCVDVPVAADFTGDAISEVAVFRRGKKSSFVVNEPAGARVMVFGNATDEPVLGDWDGDGTVNVGVWRAKKAKFRLKTATKVVKVGFGVPTDRAIAGDWDGNGTDEIGVYRSSVGTFYQRLADGSSTAVVLGDADDQPVTGDWDGNGVTDLGLYDPATSTFTLRVVDAGGQAWTSQLVLGVPGDLAVAGDWDGDGITDVGAWTPATATFTQGRAVFPMTSRIASSLPDNIAARTTVTTVRFGNPRG</sequence>
<dbReference type="PANTHER" id="PTHR21666:SF270">
    <property type="entry name" value="MUREIN HYDROLASE ACTIVATOR ENVC"/>
    <property type="match status" value="1"/>
</dbReference>
<dbReference type="AlphaFoldDB" id="A0A2R7YUR3"/>
<organism evidence="4 5">
    <name type="scientific">Nocardioides currus</name>
    <dbReference type="NCBI Taxonomy" id="2133958"/>
    <lineage>
        <taxon>Bacteria</taxon>
        <taxon>Bacillati</taxon>
        <taxon>Actinomycetota</taxon>
        <taxon>Actinomycetes</taxon>
        <taxon>Propionibacteriales</taxon>
        <taxon>Nocardioidaceae</taxon>
        <taxon>Nocardioides</taxon>
    </lineage>
</organism>
<dbReference type="CDD" id="cd12797">
    <property type="entry name" value="M23_peptidase"/>
    <property type="match status" value="1"/>
</dbReference>
<dbReference type="GO" id="GO:0004222">
    <property type="term" value="F:metalloendopeptidase activity"/>
    <property type="evidence" value="ECO:0007669"/>
    <property type="project" value="TreeGrafter"/>
</dbReference>
<dbReference type="InterPro" id="IPR028994">
    <property type="entry name" value="Integrin_alpha_N"/>
</dbReference>
<feature type="compositionally biased region" description="Polar residues" evidence="1">
    <location>
        <begin position="53"/>
        <end position="62"/>
    </location>
</feature>
<dbReference type="Pfam" id="PF01551">
    <property type="entry name" value="Peptidase_M23"/>
    <property type="match status" value="1"/>
</dbReference>
<dbReference type="SUPFAM" id="SSF51261">
    <property type="entry name" value="Duplicated hybrid motif"/>
    <property type="match status" value="1"/>
</dbReference>
<accession>A0A2R7YUR3</accession>
<comment type="caution">
    <text evidence="4">The sequence shown here is derived from an EMBL/GenBank/DDBJ whole genome shotgun (WGS) entry which is preliminary data.</text>
</comment>
<evidence type="ECO:0000256" key="2">
    <source>
        <dbReference type="SAM" id="SignalP"/>
    </source>
</evidence>
<dbReference type="Gene3D" id="2.70.70.10">
    <property type="entry name" value="Glucose Permease (Domain IIA)"/>
    <property type="match status" value="1"/>
</dbReference>
<proteinExistence type="predicted"/>
<dbReference type="SUPFAM" id="SSF69318">
    <property type="entry name" value="Integrin alpha N-terminal domain"/>
    <property type="match status" value="1"/>
</dbReference>
<evidence type="ECO:0000313" key="4">
    <source>
        <dbReference type="EMBL" id="PUA79629.1"/>
    </source>
</evidence>
<dbReference type="InterPro" id="IPR050570">
    <property type="entry name" value="Cell_wall_metabolism_enzyme"/>
</dbReference>
<dbReference type="Proteomes" id="UP000244867">
    <property type="component" value="Unassembled WGS sequence"/>
</dbReference>
<evidence type="ECO:0000313" key="5">
    <source>
        <dbReference type="Proteomes" id="UP000244867"/>
    </source>
</evidence>
<gene>
    <name evidence="4" type="ORF">C7S10_18085</name>
</gene>
<dbReference type="PANTHER" id="PTHR21666">
    <property type="entry name" value="PEPTIDASE-RELATED"/>
    <property type="match status" value="1"/>
</dbReference>
<dbReference type="OrthoDB" id="1099523at2"/>
<keyword evidence="5" id="KW-1185">Reference proteome</keyword>
<name>A0A2R7YUR3_9ACTN</name>
<feature type="chain" id="PRO_5039411447" description="M23ase beta-sheet core domain-containing protein" evidence="2">
    <location>
        <begin position="23"/>
        <end position="421"/>
    </location>
</feature>
<protein>
    <recommendedName>
        <fullName evidence="3">M23ase beta-sheet core domain-containing protein</fullName>
    </recommendedName>
</protein>
<reference evidence="4 5" key="1">
    <citation type="submission" date="2018-03" db="EMBL/GenBank/DDBJ databases">
        <authorList>
            <person name="Keele B.F."/>
        </authorList>
    </citation>
    <scope>NUCLEOTIDE SEQUENCE [LARGE SCALE GENOMIC DNA]</scope>
    <source>
        <strain evidence="4 5">IB-3</strain>
    </source>
</reference>
<dbReference type="EMBL" id="PYXZ01000009">
    <property type="protein sequence ID" value="PUA79629.1"/>
    <property type="molecule type" value="Genomic_DNA"/>
</dbReference>
<evidence type="ECO:0000259" key="3">
    <source>
        <dbReference type="Pfam" id="PF01551"/>
    </source>
</evidence>
<feature type="domain" description="M23ase beta-sheet core" evidence="3">
    <location>
        <begin position="73"/>
        <end position="159"/>
    </location>
</feature>
<dbReference type="InterPro" id="IPR011055">
    <property type="entry name" value="Dup_hybrid_motif"/>
</dbReference>